<name>A0A4Q7IJ91_9GAMM</name>
<keyword evidence="6" id="KW-0067">ATP-binding</keyword>
<dbReference type="NCBIfam" id="NF004836">
    <property type="entry name" value="PRK06186.1"/>
    <property type="match status" value="1"/>
</dbReference>
<evidence type="ECO:0000259" key="10">
    <source>
        <dbReference type="Pfam" id="PF00117"/>
    </source>
</evidence>
<comment type="similarity">
    <text evidence="2">Belongs to the CTP synthase family.</text>
</comment>
<evidence type="ECO:0000313" key="12">
    <source>
        <dbReference type="Proteomes" id="UP000291338"/>
    </source>
</evidence>
<evidence type="ECO:0000256" key="4">
    <source>
        <dbReference type="ARBA" id="ARBA00022598"/>
    </source>
</evidence>
<dbReference type="PANTHER" id="PTHR11550">
    <property type="entry name" value="CTP SYNTHASE"/>
    <property type="match status" value="1"/>
</dbReference>
<dbReference type="UniPathway" id="UPA00159">
    <property type="reaction ID" value="UER00277"/>
</dbReference>
<evidence type="ECO:0000256" key="6">
    <source>
        <dbReference type="ARBA" id="ARBA00022840"/>
    </source>
</evidence>
<evidence type="ECO:0000313" key="11">
    <source>
        <dbReference type="EMBL" id="RZQ51671.1"/>
    </source>
</evidence>
<dbReference type="EC" id="6.3.4.2" evidence="3"/>
<evidence type="ECO:0000256" key="5">
    <source>
        <dbReference type="ARBA" id="ARBA00022741"/>
    </source>
</evidence>
<dbReference type="SUPFAM" id="SSF52317">
    <property type="entry name" value="Class I glutamine amidotransferase-like"/>
    <property type="match status" value="1"/>
</dbReference>
<dbReference type="GO" id="GO:0042802">
    <property type="term" value="F:identical protein binding"/>
    <property type="evidence" value="ECO:0007669"/>
    <property type="project" value="TreeGrafter"/>
</dbReference>
<reference evidence="11 12" key="1">
    <citation type="submission" date="2018-01" db="EMBL/GenBank/DDBJ databases">
        <title>Co-occurrence of chitin degradation, pigmentation and bioactivity in marine Pseudoalteromonas.</title>
        <authorList>
            <person name="Paulsen S."/>
            <person name="Gram L."/>
            <person name="Machado H."/>
        </authorList>
    </citation>
    <scope>NUCLEOTIDE SEQUENCE [LARGE SCALE GENOMIC DNA]</scope>
    <source>
        <strain evidence="11 12">S3898</strain>
    </source>
</reference>
<proteinExistence type="inferred from homology"/>
<dbReference type="Pfam" id="PF00117">
    <property type="entry name" value="GATase"/>
    <property type="match status" value="1"/>
</dbReference>
<keyword evidence="8" id="KW-0665">Pyrimidine biosynthesis</keyword>
<dbReference type="InterPro" id="IPR029062">
    <property type="entry name" value="Class_I_gatase-like"/>
</dbReference>
<dbReference type="GO" id="GO:0003883">
    <property type="term" value="F:CTP synthase activity"/>
    <property type="evidence" value="ECO:0007669"/>
    <property type="project" value="UniProtKB-EC"/>
</dbReference>
<dbReference type="GO" id="GO:0044210">
    <property type="term" value="P:'de novo' CTP biosynthetic process"/>
    <property type="evidence" value="ECO:0007669"/>
    <property type="project" value="UniProtKB-UniPathway"/>
</dbReference>
<evidence type="ECO:0000256" key="2">
    <source>
        <dbReference type="ARBA" id="ARBA00007533"/>
    </source>
</evidence>
<dbReference type="RefSeq" id="WP_130256935.1">
    <property type="nucleotide sequence ID" value="NZ_PPSX01000085.1"/>
</dbReference>
<comment type="caution">
    <text evidence="11">The sequence shown here is derived from an EMBL/GenBank/DDBJ whole genome shotgun (WGS) entry which is preliminary data.</text>
</comment>
<dbReference type="InterPro" id="IPR004468">
    <property type="entry name" value="CTP_synthase"/>
</dbReference>
<comment type="pathway">
    <text evidence="1">Pyrimidine metabolism; CTP biosynthesis via de novo pathway; CTP from UDP: step 2/2.</text>
</comment>
<dbReference type="Gene3D" id="3.40.50.880">
    <property type="match status" value="1"/>
</dbReference>
<evidence type="ECO:0000256" key="8">
    <source>
        <dbReference type="ARBA" id="ARBA00022975"/>
    </source>
</evidence>
<dbReference type="PROSITE" id="PS51273">
    <property type="entry name" value="GATASE_TYPE_1"/>
    <property type="match status" value="1"/>
</dbReference>
<comment type="catalytic activity">
    <reaction evidence="9">
        <text>UTP + L-glutamine + ATP + H2O = CTP + L-glutamate + ADP + phosphate + 2 H(+)</text>
        <dbReference type="Rhea" id="RHEA:26426"/>
        <dbReference type="ChEBI" id="CHEBI:15377"/>
        <dbReference type="ChEBI" id="CHEBI:15378"/>
        <dbReference type="ChEBI" id="CHEBI:29985"/>
        <dbReference type="ChEBI" id="CHEBI:30616"/>
        <dbReference type="ChEBI" id="CHEBI:37563"/>
        <dbReference type="ChEBI" id="CHEBI:43474"/>
        <dbReference type="ChEBI" id="CHEBI:46398"/>
        <dbReference type="ChEBI" id="CHEBI:58359"/>
        <dbReference type="ChEBI" id="CHEBI:456216"/>
        <dbReference type="EC" id="6.3.4.2"/>
    </reaction>
</comment>
<dbReference type="GO" id="GO:0005829">
    <property type="term" value="C:cytosol"/>
    <property type="evidence" value="ECO:0007669"/>
    <property type="project" value="TreeGrafter"/>
</dbReference>
<dbReference type="InterPro" id="IPR017926">
    <property type="entry name" value="GATASE"/>
</dbReference>
<keyword evidence="5" id="KW-0547">Nucleotide-binding</keyword>
<dbReference type="Proteomes" id="UP000291338">
    <property type="component" value="Unassembled WGS sequence"/>
</dbReference>
<dbReference type="AlphaFoldDB" id="A0A4Q7IJ91"/>
<keyword evidence="7" id="KW-0315">Glutamine amidotransferase</keyword>
<dbReference type="PANTHER" id="PTHR11550:SF0">
    <property type="entry name" value="CTP SYNTHASE-RELATED"/>
    <property type="match status" value="1"/>
</dbReference>
<dbReference type="GO" id="GO:0005524">
    <property type="term" value="F:ATP binding"/>
    <property type="evidence" value="ECO:0007669"/>
    <property type="project" value="UniProtKB-KW"/>
</dbReference>
<dbReference type="GO" id="GO:0019856">
    <property type="term" value="P:pyrimidine nucleobase biosynthetic process"/>
    <property type="evidence" value="ECO:0007669"/>
    <property type="project" value="TreeGrafter"/>
</dbReference>
<evidence type="ECO:0000256" key="7">
    <source>
        <dbReference type="ARBA" id="ARBA00022962"/>
    </source>
</evidence>
<sequence length="224" mass="24938">MKIALLGDFDSKNIAHQAIVKAIKLNSPQHFDIQWIHTNDIDVGKLSEFSGVWCVPKSPYANMENVLAAIRYVRENDIPFLGTCAGYQHAALEYVKHALGFELAGNAEVDHETTMPVIAPLICRLNNESNTIQLDKCASITVIYKKTQIIEEFNCGFGVNSDYLHLFTGSEMSFTGEDQHGDPKSLEIKSHSFFIGTAFQPERSALKHLTHPLIQAFLSVCAKI</sequence>
<gene>
    <name evidence="11" type="ORF">C1E23_18255</name>
</gene>
<organism evidence="11 12">
    <name type="scientific">Pseudoalteromonas phenolica</name>
    <dbReference type="NCBI Taxonomy" id="161398"/>
    <lineage>
        <taxon>Bacteria</taxon>
        <taxon>Pseudomonadati</taxon>
        <taxon>Pseudomonadota</taxon>
        <taxon>Gammaproteobacteria</taxon>
        <taxon>Alteromonadales</taxon>
        <taxon>Pseudoalteromonadaceae</taxon>
        <taxon>Pseudoalteromonas</taxon>
    </lineage>
</organism>
<evidence type="ECO:0000256" key="3">
    <source>
        <dbReference type="ARBA" id="ARBA00012291"/>
    </source>
</evidence>
<protein>
    <recommendedName>
        <fullName evidence="3">CTP synthase (glutamine hydrolyzing)</fullName>
        <ecNumber evidence="3">6.3.4.2</ecNumber>
    </recommendedName>
</protein>
<keyword evidence="4" id="KW-0436">Ligase</keyword>
<dbReference type="EMBL" id="PPSX01000085">
    <property type="protein sequence ID" value="RZQ51671.1"/>
    <property type="molecule type" value="Genomic_DNA"/>
</dbReference>
<accession>A0A4Q7IJ91</accession>
<evidence type="ECO:0000256" key="9">
    <source>
        <dbReference type="ARBA" id="ARBA00047781"/>
    </source>
</evidence>
<feature type="domain" description="Glutamine amidotransferase" evidence="10">
    <location>
        <begin position="56"/>
        <end position="217"/>
    </location>
</feature>
<evidence type="ECO:0000256" key="1">
    <source>
        <dbReference type="ARBA" id="ARBA00005171"/>
    </source>
</evidence>